<dbReference type="GO" id="GO:0003846">
    <property type="term" value="F:2-acylglycerol O-acyltransferase activity"/>
    <property type="evidence" value="ECO:0007669"/>
    <property type="project" value="UniProtKB-EC"/>
</dbReference>
<evidence type="ECO:0000256" key="9">
    <source>
        <dbReference type="ARBA" id="ARBA00022824"/>
    </source>
</evidence>
<comment type="catalytic activity">
    <reaction evidence="17">
        <text>a 1-acylglycerol + an acyl-CoA = a 1,3-diacylglycerol + CoA</text>
        <dbReference type="Rhea" id="RHEA:77571"/>
        <dbReference type="ChEBI" id="CHEBI:35759"/>
        <dbReference type="ChEBI" id="CHEBI:47777"/>
        <dbReference type="ChEBI" id="CHEBI:57287"/>
        <dbReference type="ChEBI" id="CHEBI:58342"/>
    </reaction>
    <physiologicalReaction direction="left-to-right" evidence="17">
        <dbReference type="Rhea" id="RHEA:77572"/>
    </physiologicalReaction>
</comment>
<dbReference type="STRING" id="7868.ENSCMIP00000042938"/>
<keyword evidence="7 22" id="KW-0812">Transmembrane</keyword>
<evidence type="ECO:0000256" key="15">
    <source>
        <dbReference type="ARBA" id="ARBA00043656"/>
    </source>
</evidence>
<evidence type="ECO:0000256" key="8">
    <source>
        <dbReference type="ARBA" id="ARBA00022798"/>
    </source>
</evidence>
<keyword evidence="6 22" id="KW-0808">Transferase</keyword>
<feature type="transmembrane region" description="Helical" evidence="22">
    <location>
        <begin position="21"/>
        <end position="50"/>
    </location>
</feature>
<keyword evidence="13" id="KW-0325">Glycoprotein</keyword>
<dbReference type="EC" id="2.3.1.-" evidence="22"/>
<comment type="similarity">
    <text evidence="4 22">Belongs to the diacylglycerol acyltransferase family.</text>
</comment>
<name>A0A4W3JXJ9_CALMI</name>
<accession>A0A4W3JXJ9</accession>
<dbReference type="GO" id="GO:0019432">
    <property type="term" value="P:triglyceride biosynthetic process"/>
    <property type="evidence" value="ECO:0007669"/>
    <property type="project" value="TreeGrafter"/>
</dbReference>
<dbReference type="GO" id="GO:0006071">
    <property type="term" value="P:glycerol metabolic process"/>
    <property type="evidence" value="ECO:0007669"/>
    <property type="project" value="UniProtKB-KW"/>
</dbReference>
<protein>
    <recommendedName>
        <fullName evidence="22">Acyltransferase</fullName>
        <ecNumber evidence="22">2.3.1.-</ecNumber>
    </recommendedName>
</protein>
<dbReference type="InterPro" id="IPR007130">
    <property type="entry name" value="DAGAT"/>
</dbReference>
<gene>
    <name evidence="23" type="primary">LOC103175310</name>
</gene>
<dbReference type="RefSeq" id="XP_042195095.1">
    <property type="nucleotide sequence ID" value="XM_042339161.1"/>
</dbReference>
<keyword evidence="12 22" id="KW-0472">Membrane</keyword>
<evidence type="ECO:0000256" key="20">
    <source>
        <dbReference type="ARBA" id="ARBA00047737"/>
    </source>
</evidence>
<keyword evidence="24" id="KW-1185">Reference proteome</keyword>
<evidence type="ECO:0000256" key="4">
    <source>
        <dbReference type="ARBA" id="ARBA00005420"/>
    </source>
</evidence>
<dbReference type="GeneID" id="103175310"/>
<evidence type="ECO:0000256" key="10">
    <source>
        <dbReference type="ARBA" id="ARBA00022989"/>
    </source>
</evidence>
<dbReference type="AlphaFoldDB" id="A0A4W3JXJ9"/>
<evidence type="ECO:0000256" key="13">
    <source>
        <dbReference type="ARBA" id="ARBA00023180"/>
    </source>
</evidence>
<comment type="caution">
    <text evidence="22">Lacks conserved residue(s) required for the propagation of feature annotation.</text>
</comment>
<sequence length="335" mass="38388">MRIQFAPINIPMSRRIQTVAVCHWVFSFLFLAQCCLAVFVLLILTGYWYISAVYAVWLYLDWETPNQGGRRSEWVRNWTIWRYFRDYFPIHLEKTADLDPRSNYLFGFHPHGVLVAGAFGNFCTETTGFRKLFPGLTSYLCTLPFWFKIPFYRDHIMLAGLVSSAKSSASHILSREGGGNVAVIVIGGAEESLDARPGALSLNILNRKGFIKLAIKRGAHLVPVFSFGENELFNQVKNPKGSILRRVQERLQKILGIALPLFHARGVFQYSFGLLPFRKPIYTIVGKPIIVKQNHTPSNEEIEELHKKYVEELDDLFEKHKVQHGVLESDHLLFT</sequence>
<evidence type="ECO:0000313" key="23">
    <source>
        <dbReference type="Ensembl" id="ENSCMIP00000042938.1"/>
    </source>
</evidence>
<dbReference type="PANTHER" id="PTHR12317:SF26">
    <property type="entry name" value="2-ACYLGLYCEROL O-ACYLTRANSFERASE 1"/>
    <property type="match status" value="1"/>
</dbReference>
<keyword evidence="9 22" id="KW-0256">Endoplasmic reticulum</keyword>
<evidence type="ECO:0000256" key="2">
    <source>
        <dbReference type="ARBA" id="ARBA00004771"/>
    </source>
</evidence>
<reference evidence="24" key="1">
    <citation type="journal article" date="2006" name="Science">
        <title>Ancient noncoding elements conserved in the human genome.</title>
        <authorList>
            <person name="Venkatesh B."/>
            <person name="Kirkness E.F."/>
            <person name="Loh Y.H."/>
            <person name="Halpern A.L."/>
            <person name="Lee A.P."/>
            <person name="Johnson J."/>
            <person name="Dandona N."/>
            <person name="Viswanathan L.D."/>
            <person name="Tay A."/>
            <person name="Venter J.C."/>
            <person name="Strausberg R.L."/>
            <person name="Brenner S."/>
        </authorList>
    </citation>
    <scope>NUCLEOTIDE SEQUENCE [LARGE SCALE GENOMIC DNA]</scope>
</reference>
<dbReference type="InParanoid" id="A0A4W3JXJ9"/>
<reference evidence="23" key="5">
    <citation type="submission" date="2025-09" db="UniProtKB">
        <authorList>
            <consortium name="Ensembl"/>
        </authorList>
    </citation>
    <scope>IDENTIFICATION</scope>
</reference>
<evidence type="ECO:0000256" key="7">
    <source>
        <dbReference type="ARBA" id="ARBA00022692"/>
    </source>
</evidence>
<evidence type="ECO:0000256" key="11">
    <source>
        <dbReference type="ARBA" id="ARBA00023098"/>
    </source>
</evidence>
<evidence type="ECO:0000256" key="6">
    <source>
        <dbReference type="ARBA" id="ARBA00022679"/>
    </source>
</evidence>
<organism evidence="23 24">
    <name type="scientific">Callorhinchus milii</name>
    <name type="common">Ghost shark</name>
    <dbReference type="NCBI Taxonomy" id="7868"/>
    <lineage>
        <taxon>Eukaryota</taxon>
        <taxon>Metazoa</taxon>
        <taxon>Chordata</taxon>
        <taxon>Craniata</taxon>
        <taxon>Vertebrata</taxon>
        <taxon>Chondrichthyes</taxon>
        <taxon>Holocephali</taxon>
        <taxon>Chimaeriformes</taxon>
        <taxon>Callorhinchidae</taxon>
        <taxon>Callorhinchus</taxon>
    </lineage>
</organism>
<comment type="pathway">
    <text evidence="3">Lipid metabolism.</text>
</comment>
<reference evidence="24" key="2">
    <citation type="journal article" date="2007" name="PLoS Biol.">
        <title>Survey sequencing and comparative analysis of the elephant shark (Callorhinchus milii) genome.</title>
        <authorList>
            <person name="Venkatesh B."/>
            <person name="Kirkness E.F."/>
            <person name="Loh Y.H."/>
            <person name="Halpern A.L."/>
            <person name="Lee A.P."/>
            <person name="Johnson J."/>
            <person name="Dandona N."/>
            <person name="Viswanathan L.D."/>
            <person name="Tay A."/>
            <person name="Venter J.C."/>
            <person name="Strausberg R.L."/>
            <person name="Brenner S."/>
        </authorList>
    </citation>
    <scope>NUCLEOTIDE SEQUENCE [LARGE SCALE GENOMIC DNA]</scope>
</reference>
<keyword evidence="10 22" id="KW-1133">Transmembrane helix</keyword>
<comment type="catalytic activity">
    <reaction evidence="16">
        <text>a 2-acylglycerol + an acyl-CoA = a 2,3-diacyl-sn-glycerol + CoA</text>
        <dbReference type="Rhea" id="RHEA:38467"/>
        <dbReference type="ChEBI" id="CHEBI:17389"/>
        <dbReference type="ChEBI" id="CHEBI:57287"/>
        <dbReference type="ChEBI" id="CHEBI:58342"/>
        <dbReference type="ChEBI" id="CHEBI:75524"/>
    </reaction>
    <physiologicalReaction direction="left-to-right" evidence="16">
        <dbReference type="Rhea" id="RHEA:38468"/>
    </physiologicalReaction>
</comment>
<evidence type="ECO:0000256" key="14">
    <source>
        <dbReference type="ARBA" id="ARBA00023315"/>
    </source>
</evidence>
<dbReference type="OrthoDB" id="264532at2759"/>
<evidence type="ECO:0000256" key="21">
    <source>
        <dbReference type="ARBA" id="ARBA00049073"/>
    </source>
</evidence>
<reference evidence="24" key="3">
    <citation type="journal article" date="2014" name="Nature">
        <title>Elephant shark genome provides unique insights into gnathostome evolution.</title>
        <authorList>
            <consortium name="International Elephant Shark Genome Sequencing Consortium"/>
            <person name="Venkatesh B."/>
            <person name="Lee A.P."/>
            <person name="Ravi V."/>
            <person name="Maurya A.K."/>
            <person name="Lian M.M."/>
            <person name="Swann J.B."/>
            <person name="Ohta Y."/>
            <person name="Flajnik M.F."/>
            <person name="Sutoh Y."/>
            <person name="Kasahara M."/>
            <person name="Hoon S."/>
            <person name="Gangu V."/>
            <person name="Roy S.W."/>
            <person name="Irimia M."/>
            <person name="Korzh V."/>
            <person name="Kondrychyn I."/>
            <person name="Lim Z.W."/>
            <person name="Tay B.H."/>
            <person name="Tohari S."/>
            <person name="Kong K.W."/>
            <person name="Ho S."/>
            <person name="Lorente-Galdos B."/>
            <person name="Quilez J."/>
            <person name="Marques-Bonet T."/>
            <person name="Raney B.J."/>
            <person name="Ingham P.W."/>
            <person name="Tay A."/>
            <person name="Hillier L.W."/>
            <person name="Minx P."/>
            <person name="Boehm T."/>
            <person name="Wilson R.K."/>
            <person name="Brenner S."/>
            <person name="Warren W.C."/>
        </authorList>
    </citation>
    <scope>NUCLEOTIDE SEQUENCE [LARGE SCALE GENOMIC DNA]</scope>
</reference>
<reference evidence="23" key="4">
    <citation type="submission" date="2025-08" db="UniProtKB">
        <authorList>
            <consortium name="Ensembl"/>
        </authorList>
    </citation>
    <scope>IDENTIFICATION</scope>
</reference>
<comment type="catalytic activity">
    <reaction evidence="20">
        <text>a 3-acyl-sn-glycerol + an acyl-CoA = a 1,3-diacyl-sn-glycerol + CoA</text>
        <dbReference type="Rhea" id="RHEA:77555"/>
        <dbReference type="ChEBI" id="CHEBI:57287"/>
        <dbReference type="ChEBI" id="CHEBI:58342"/>
        <dbReference type="ChEBI" id="CHEBI:64760"/>
        <dbReference type="ChEBI" id="CHEBI:77272"/>
    </reaction>
    <physiologicalReaction direction="left-to-right" evidence="20">
        <dbReference type="Rhea" id="RHEA:77556"/>
    </physiologicalReaction>
</comment>
<evidence type="ECO:0000256" key="17">
    <source>
        <dbReference type="ARBA" id="ARBA00043685"/>
    </source>
</evidence>
<evidence type="ECO:0000256" key="22">
    <source>
        <dbReference type="RuleBase" id="RU367023"/>
    </source>
</evidence>
<dbReference type="KEGG" id="cmk:103175310"/>
<dbReference type="OMA" id="WTPWRRE"/>
<comment type="catalytic activity">
    <reaction evidence="19">
        <text>a 2-acylglycerol + an acyl-CoA = a 1,2-diacylglycerol + CoA</text>
        <dbReference type="Rhea" id="RHEA:16741"/>
        <dbReference type="ChEBI" id="CHEBI:17389"/>
        <dbReference type="ChEBI" id="CHEBI:49172"/>
        <dbReference type="ChEBI" id="CHEBI:57287"/>
        <dbReference type="ChEBI" id="CHEBI:58342"/>
        <dbReference type="EC" id="2.3.1.22"/>
    </reaction>
    <physiologicalReaction direction="left-to-right" evidence="19">
        <dbReference type="Rhea" id="RHEA:16742"/>
    </physiologicalReaction>
</comment>
<keyword evidence="8" id="KW-0319">Glycerol metabolism</keyword>
<comment type="pathway">
    <text evidence="2">Glycerolipid metabolism; triacylglycerol biosynthesis.</text>
</comment>
<dbReference type="PANTHER" id="PTHR12317">
    <property type="entry name" value="DIACYLGLYCEROL O-ACYLTRANSFERASE"/>
    <property type="match status" value="1"/>
</dbReference>
<dbReference type="CDD" id="cd07987">
    <property type="entry name" value="LPLAT_MGAT-like"/>
    <property type="match status" value="1"/>
</dbReference>
<keyword evidence="11" id="KW-0443">Lipid metabolism</keyword>
<evidence type="ECO:0000256" key="16">
    <source>
        <dbReference type="ARBA" id="ARBA00043663"/>
    </source>
</evidence>
<dbReference type="Ensembl" id="ENSCMIT00000043558.1">
    <property type="protein sequence ID" value="ENSCMIP00000042938.1"/>
    <property type="gene ID" value="ENSCMIG00000017839.1"/>
</dbReference>
<dbReference type="GeneTree" id="ENSGT01030000234582"/>
<comment type="catalytic activity">
    <reaction evidence="18">
        <text>a 1-acylglycerol + an acyl-CoA = a 1,2-diacylglycerol + CoA</text>
        <dbReference type="Rhea" id="RHEA:39943"/>
        <dbReference type="ChEBI" id="CHEBI:35759"/>
        <dbReference type="ChEBI" id="CHEBI:49172"/>
        <dbReference type="ChEBI" id="CHEBI:57287"/>
        <dbReference type="ChEBI" id="CHEBI:58342"/>
    </reaction>
    <physiologicalReaction direction="left-to-right" evidence="18">
        <dbReference type="Rhea" id="RHEA:39944"/>
    </physiologicalReaction>
</comment>
<evidence type="ECO:0000313" key="24">
    <source>
        <dbReference type="Proteomes" id="UP000314986"/>
    </source>
</evidence>
<evidence type="ECO:0000256" key="5">
    <source>
        <dbReference type="ARBA" id="ARBA00022516"/>
    </source>
</evidence>
<evidence type="ECO:0000256" key="12">
    <source>
        <dbReference type="ARBA" id="ARBA00023136"/>
    </source>
</evidence>
<dbReference type="RefSeq" id="XP_007886477.1">
    <property type="nucleotide sequence ID" value="XM_007888286.2"/>
</dbReference>
<comment type="subcellular location">
    <subcellularLocation>
        <location evidence="1 22">Endoplasmic reticulum membrane</location>
        <topology evidence="1 22">Multi-pass membrane protein</topology>
    </subcellularLocation>
</comment>
<dbReference type="GO" id="GO:0005789">
    <property type="term" value="C:endoplasmic reticulum membrane"/>
    <property type="evidence" value="ECO:0007669"/>
    <property type="project" value="UniProtKB-SubCell"/>
</dbReference>
<comment type="catalytic activity">
    <reaction evidence="21">
        <text>a 1-acyl-sn-glycerol + an acyl-CoA = a 1,3-diacyl-sn-glycerol + CoA</text>
        <dbReference type="Rhea" id="RHEA:77559"/>
        <dbReference type="ChEBI" id="CHEBI:57287"/>
        <dbReference type="ChEBI" id="CHEBI:58342"/>
        <dbReference type="ChEBI" id="CHEBI:64683"/>
        <dbReference type="ChEBI" id="CHEBI:77272"/>
    </reaction>
    <physiologicalReaction direction="left-to-right" evidence="21">
        <dbReference type="Rhea" id="RHEA:77560"/>
    </physiologicalReaction>
</comment>
<dbReference type="Pfam" id="PF03982">
    <property type="entry name" value="DAGAT"/>
    <property type="match status" value="1"/>
</dbReference>
<dbReference type="GO" id="GO:0004144">
    <property type="term" value="F:diacylglycerol O-acyltransferase activity"/>
    <property type="evidence" value="ECO:0007669"/>
    <property type="project" value="TreeGrafter"/>
</dbReference>
<dbReference type="Proteomes" id="UP000314986">
    <property type="component" value="Unassembled WGS sequence"/>
</dbReference>
<keyword evidence="5" id="KW-0444">Lipid biosynthesis</keyword>
<evidence type="ECO:0000256" key="19">
    <source>
        <dbReference type="ARBA" id="ARBA00043704"/>
    </source>
</evidence>
<evidence type="ECO:0000256" key="18">
    <source>
        <dbReference type="ARBA" id="ARBA00043696"/>
    </source>
</evidence>
<evidence type="ECO:0000256" key="3">
    <source>
        <dbReference type="ARBA" id="ARBA00005189"/>
    </source>
</evidence>
<comment type="catalytic activity">
    <reaction evidence="15">
        <text>a 2-acylglycerol + an acyl-CoA = a 1,2-diacyl-sn-glycerol + CoA</text>
        <dbReference type="Rhea" id="RHEA:32947"/>
        <dbReference type="ChEBI" id="CHEBI:17389"/>
        <dbReference type="ChEBI" id="CHEBI:17815"/>
        <dbReference type="ChEBI" id="CHEBI:57287"/>
        <dbReference type="ChEBI" id="CHEBI:58342"/>
    </reaction>
    <physiologicalReaction direction="left-to-right" evidence="15">
        <dbReference type="Rhea" id="RHEA:32948"/>
    </physiologicalReaction>
</comment>
<proteinExistence type="inferred from homology"/>
<keyword evidence="14" id="KW-0012">Acyltransferase</keyword>
<evidence type="ECO:0000256" key="1">
    <source>
        <dbReference type="ARBA" id="ARBA00004477"/>
    </source>
</evidence>